<dbReference type="AlphaFoldDB" id="A0A7V0Z5E1"/>
<dbReference type="Gene3D" id="3.40.50.11890">
    <property type="match status" value="1"/>
</dbReference>
<dbReference type="EMBL" id="DSKY01000014">
    <property type="protein sequence ID" value="HDY58849.1"/>
    <property type="molecule type" value="Genomic_DNA"/>
</dbReference>
<dbReference type="Gene3D" id="3.40.50.11900">
    <property type="match status" value="1"/>
</dbReference>
<dbReference type="InterPro" id="IPR047678">
    <property type="entry name" value="YjiM-like"/>
</dbReference>
<evidence type="ECO:0000313" key="2">
    <source>
        <dbReference type="EMBL" id="HDY58849.1"/>
    </source>
</evidence>
<accession>A0A7V0Z5E1</accession>
<protein>
    <submittedName>
        <fullName evidence="2">2-hydroxyacyl-CoA dehydratase</fullName>
    </submittedName>
</protein>
<proteinExistence type="inferred from homology"/>
<evidence type="ECO:0000256" key="1">
    <source>
        <dbReference type="ARBA" id="ARBA00005806"/>
    </source>
</evidence>
<dbReference type="Pfam" id="PF06050">
    <property type="entry name" value="HGD-D"/>
    <property type="match status" value="1"/>
</dbReference>
<dbReference type="InterPro" id="IPR010327">
    <property type="entry name" value="FldB/FldC_alpha/beta"/>
</dbReference>
<reference evidence="2" key="1">
    <citation type="journal article" date="2020" name="mSystems">
        <title>Genome- and Community-Level Interaction Insights into Carbon Utilization and Element Cycling Functions of Hydrothermarchaeota in Hydrothermal Sediment.</title>
        <authorList>
            <person name="Zhou Z."/>
            <person name="Liu Y."/>
            <person name="Xu W."/>
            <person name="Pan J."/>
            <person name="Luo Z.H."/>
            <person name="Li M."/>
        </authorList>
    </citation>
    <scope>NUCLEOTIDE SEQUENCE [LARGE SCALE GENOMIC DNA]</scope>
    <source>
        <strain evidence="2">SpSt-258</strain>
    </source>
</reference>
<organism evidence="2">
    <name type="scientific">candidate division WOR-3 bacterium</name>
    <dbReference type="NCBI Taxonomy" id="2052148"/>
    <lineage>
        <taxon>Bacteria</taxon>
        <taxon>Bacteria division WOR-3</taxon>
    </lineage>
</organism>
<comment type="similarity">
    <text evidence="1">Belongs to the FldB/FldC dehydratase alpha/beta subunit family.</text>
</comment>
<comment type="caution">
    <text evidence="2">The sequence shown here is derived from an EMBL/GenBank/DDBJ whole genome shotgun (WGS) entry which is preliminary data.</text>
</comment>
<dbReference type="Gene3D" id="1.20.1270.370">
    <property type="match status" value="1"/>
</dbReference>
<sequence>MSALNNYEKMWQELGLDVGLHNEVLAYINKGFQNTVGKQKNRPKAMEYFDNVLHESHSGRVAELLEEKSKGKKIVGFFCIYVPEEIIMALDLVPIALCGGTNFSVPYAEKTLPRDICPLVKSTLGLAFSKTCPYAPIKSLAVGETTCDAKKKVWDILAQKVNFHIMEVPQKKNVIDAHLWDNEVHLFVEKLENLAEKKLDFTKLKETTEIMNKKRKALQRLAELRKKGPISISGLDALVVMQAALNDEPVRFTKKVEELCDELEDRIKKGISPFSDKAKRIMVSGCPSVMGNWKIHSLIESSGGAVVVDETCTGVKYFKDLVDTNKNDLDGLLSAIADRYLKLNCSCFTPNNDRLEMAKNLAIEGQVKGVVQYVLQYCHTYNIEAIRVEGTLKQANIPSIKIVTDYSEEDTAQIRTRIEAFLETLA</sequence>
<dbReference type="NCBIfam" id="NF040772">
    <property type="entry name" value="double_cubane"/>
    <property type="match status" value="1"/>
</dbReference>
<dbReference type="PANTHER" id="PTHR30548">
    <property type="entry name" value="2-HYDROXYGLUTARYL-COA DEHYDRATASE, D-COMPONENT-RELATED"/>
    <property type="match status" value="1"/>
</dbReference>
<gene>
    <name evidence="2" type="ORF">ENP86_04775</name>
</gene>
<name>A0A7V0Z5E1_UNCW3</name>
<dbReference type="PANTHER" id="PTHR30548:SF1">
    <property type="entry name" value="DEHYDRATASE SUBUNIT MJ0007-RELATED"/>
    <property type="match status" value="1"/>
</dbReference>